<protein>
    <submittedName>
        <fullName evidence="2">Cell division protein FtsB</fullName>
    </submittedName>
</protein>
<proteinExistence type="predicted"/>
<keyword evidence="2" id="KW-0131">Cell cycle</keyword>
<dbReference type="EMBL" id="JAGGLU010000001">
    <property type="protein sequence ID" value="MBP2057019.1"/>
    <property type="molecule type" value="Genomic_DNA"/>
</dbReference>
<evidence type="ECO:0000256" key="1">
    <source>
        <dbReference type="SAM" id="Coils"/>
    </source>
</evidence>
<gene>
    <name evidence="2" type="ORF">J2Z60_000181</name>
</gene>
<evidence type="ECO:0000313" key="3">
    <source>
        <dbReference type="Proteomes" id="UP001519292"/>
    </source>
</evidence>
<keyword evidence="3" id="KW-1185">Reference proteome</keyword>
<reference evidence="2 3" key="1">
    <citation type="submission" date="2021-03" db="EMBL/GenBank/DDBJ databases">
        <title>Genomic Encyclopedia of Type Strains, Phase IV (KMG-IV): sequencing the most valuable type-strain genomes for metagenomic binning, comparative biology and taxonomic classification.</title>
        <authorList>
            <person name="Goeker M."/>
        </authorList>
    </citation>
    <scope>NUCLEOTIDE SEQUENCE [LARGE SCALE GENOMIC DNA]</scope>
    <source>
        <strain evidence="2 3">DSM 101872</strain>
    </source>
</reference>
<feature type="coiled-coil region" evidence="1">
    <location>
        <begin position="25"/>
        <end position="52"/>
    </location>
</feature>
<dbReference type="RefSeq" id="WP_209685446.1">
    <property type="nucleotide sequence ID" value="NZ_JAGGLU010000001.1"/>
</dbReference>
<accession>A0ABS4MC98</accession>
<comment type="caution">
    <text evidence="2">The sequence shown here is derived from an EMBL/GenBank/DDBJ whole genome shotgun (WGS) entry which is preliminary data.</text>
</comment>
<dbReference type="Proteomes" id="UP001519292">
    <property type="component" value="Unassembled WGS sequence"/>
</dbReference>
<organism evidence="2 3">
    <name type="scientific">Lactobacillus colini</name>
    <dbReference type="NCBI Taxonomy" id="1819254"/>
    <lineage>
        <taxon>Bacteria</taxon>
        <taxon>Bacillati</taxon>
        <taxon>Bacillota</taxon>
        <taxon>Bacilli</taxon>
        <taxon>Lactobacillales</taxon>
        <taxon>Lactobacillaceae</taxon>
        <taxon>Lactobacillus</taxon>
    </lineage>
</organism>
<dbReference type="GO" id="GO:0051301">
    <property type="term" value="P:cell division"/>
    <property type="evidence" value="ECO:0007669"/>
    <property type="project" value="UniProtKB-KW"/>
</dbReference>
<keyword evidence="1" id="KW-0175">Coiled coil</keyword>
<name>A0ABS4MC98_9LACO</name>
<keyword evidence="2" id="KW-0132">Cell division</keyword>
<evidence type="ECO:0000313" key="2">
    <source>
        <dbReference type="EMBL" id="MBP2057019.1"/>
    </source>
</evidence>
<sequence>MKEESQYDIFADHSMRILRMVLKENAALTESVVKLSNENTDLKDQLKKMQDKAKK</sequence>